<keyword evidence="2" id="KW-0653">Protein transport</keyword>
<dbReference type="Gene3D" id="1.25.40.10">
    <property type="entry name" value="Tetratricopeptide repeat domain"/>
    <property type="match status" value="1"/>
</dbReference>
<evidence type="ECO:0000256" key="2">
    <source>
        <dbReference type="ARBA" id="ARBA00022927"/>
    </source>
</evidence>
<dbReference type="RefSeq" id="XP_001383818.2">
    <property type="nucleotide sequence ID" value="XM_001383781.1"/>
</dbReference>
<dbReference type="InterPro" id="IPR011990">
    <property type="entry name" value="TPR-like_helical_dom_sf"/>
</dbReference>
<evidence type="ECO:0000259" key="4">
    <source>
        <dbReference type="Pfam" id="PF23411"/>
    </source>
</evidence>
<dbReference type="AlphaFoldDB" id="A3LRT6"/>
<evidence type="ECO:0000313" key="5">
    <source>
        <dbReference type="EMBL" id="ABN65789.2"/>
    </source>
</evidence>
<dbReference type="InterPro" id="IPR000547">
    <property type="entry name" value="Clathrin_H-chain/VPS_repeat"/>
</dbReference>
<dbReference type="SMART" id="SM00299">
    <property type="entry name" value="CLH"/>
    <property type="match status" value="1"/>
</dbReference>
<dbReference type="FunCoup" id="A3LRT6">
    <property type="interactions" value="710"/>
</dbReference>
<dbReference type="GO" id="GO:0009267">
    <property type="term" value="P:cellular response to starvation"/>
    <property type="evidence" value="ECO:0007669"/>
    <property type="project" value="TreeGrafter"/>
</dbReference>
<dbReference type="PANTHER" id="PTHR12616:SF1">
    <property type="entry name" value="VACUOLAR PROTEIN SORTING-ASSOCIATED PROTEIN 41 HOMOLOG"/>
    <property type="match status" value="1"/>
</dbReference>
<dbReference type="KEGG" id="pic:PICST_42907"/>
<dbReference type="eggNOG" id="KOG2066">
    <property type="taxonomic scope" value="Eukaryota"/>
</dbReference>
<dbReference type="GO" id="GO:0034058">
    <property type="term" value="P:endosomal vesicle fusion"/>
    <property type="evidence" value="ECO:0007669"/>
    <property type="project" value="TreeGrafter"/>
</dbReference>
<dbReference type="EMBL" id="CP000497">
    <property type="protein sequence ID" value="ABN65789.2"/>
    <property type="molecule type" value="Genomic_DNA"/>
</dbReference>
<dbReference type="Proteomes" id="UP000002258">
    <property type="component" value="Chromosome 3"/>
</dbReference>
<dbReference type="InterPro" id="IPR057780">
    <property type="entry name" value="Beta-prop_Vps41"/>
</dbReference>
<keyword evidence="6" id="KW-1185">Reference proteome</keyword>
<protein>
    <recommendedName>
        <fullName evidence="4">Vps41 beta-propeller domain-containing protein</fullName>
    </recommendedName>
</protein>
<feature type="domain" description="Vps41 beta-propeller" evidence="4">
    <location>
        <begin position="1"/>
        <end position="233"/>
    </location>
</feature>
<feature type="repeat" description="CHCR" evidence="3">
    <location>
        <begin position="490"/>
        <end position="633"/>
    </location>
</feature>
<dbReference type="OMA" id="PQLVWQD"/>
<proteinExistence type="predicted"/>
<reference evidence="5 6" key="1">
    <citation type="journal article" date="2007" name="Nat. Biotechnol.">
        <title>Genome sequence of the lignocellulose-bioconverting and xylose-fermenting yeast Pichia stipitis.</title>
        <authorList>
            <person name="Jeffries T.W."/>
            <person name="Grigoriev I.V."/>
            <person name="Grimwood J."/>
            <person name="Laplaza J.M."/>
            <person name="Aerts A."/>
            <person name="Salamov A."/>
            <person name="Schmutz J."/>
            <person name="Lindquist E."/>
            <person name="Dehal P."/>
            <person name="Shapiro H."/>
            <person name="Jin Y.S."/>
            <person name="Passoth V."/>
            <person name="Richardson P.M."/>
        </authorList>
    </citation>
    <scope>NUCLEOTIDE SEQUENCE [LARGE SCALE GENOMIC DNA]</scope>
    <source>
        <strain evidence="6">ATCC 58785 / CBS 6054 / NBRC 10063 / NRRL Y-11545</strain>
    </source>
</reference>
<dbReference type="HOGENOM" id="CLU_001285_2_1_1"/>
<dbReference type="GO" id="GO:0016236">
    <property type="term" value="P:macroautophagy"/>
    <property type="evidence" value="ECO:0007669"/>
    <property type="project" value="TreeGrafter"/>
</dbReference>
<dbReference type="GeneID" id="4838225"/>
<dbReference type="PANTHER" id="PTHR12616">
    <property type="entry name" value="VACUOLAR PROTEIN SORTING VPS41"/>
    <property type="match status" value="1"/>
</dbReference>
<gene>
    <name evidence="5" type="ORF">PICST_42907</name>
</gene>
<dbReference type="SUPFAM" id="SSF48371">
    <property type="entry name" value="ARM repeat"/>
    <property type="match status" value="1"/>
</dbReference>
<dbReference type="GO" id="GO:0098588">
    <property type="term" value="C:bounding membrane of organelle"/>
    <property type="evidence" value="ECO:0007669"/>
    <property type="project" value="UniProtKB-ARBA"/>
</dbReference>
<name>A3LRT6_PICST</name>
<dbReference type="OrthoDB" id="244107at2759"/>
<evidence type="ECO:0000256" key="1">
    <source>
        <dbReference type="ARBA" id="ARBA00022448"/>
    </source>
</evidence>
<dbReference type="InterPro" id="IPR045111">
    <property type="entry name" value="Vps41/Vps8"/>
</dbReference>
<evidence type="ECO:0000313" key="6">
    <source>
        <dbReference type="Proteomes" id="UP000002258"/>
    </source>
</evidence>
<sequence length="636" mass="74194">MSGKVIYSTRSWLGKRSDIVLEQDMGPIVSIQLIDDLVLWMNDKGVTVCHLANRQIICVIDKPEDSPRSDLYWPRVAFPEIDRIIIGWGNYIWSLRVSLKTEEDGTIASSSMSKILPSTASISFRAVQEKKVEIEHIFKLDVLISGISSFKDDLWMVLTYEPPTTDEETGKREYPNPDIKLINSTNGEVEYEEELGLKNIAGLGLNDFLLGMHIETVPKYFIICARDGVIAEELQLSDRLAWFLEREKYYEAWEISEHLESPSRRMNFGIQYVDNLIKANNWQQAQEFLNKLLYIDLSDLHELDSKSIDAIENGVEKVHDKYVKEIIEQWITWSNIFIETGHIRELTEIIPTTAALNIPTEIYQRILEFWVIEDVTKFHELIEKWDMELYNFKNLQSKLEELLEQQSDNETLRRSLVDLCIKTDDNIRAVPHLIILKDANIIKFVSENQILSNFIENVPQMIQIRFDGAELNTLPINVLEKRLADVVDIFVEQRHDFPPHELIHLFKEHHMDFMNYFYLEKLNQVDEFATSQFGNERIKYYAQYNRSLLLPFLTKHSGYDIARAIELCESNDFTEELVYLLGKIGENRKALMLIINKLEDPIKAIAFAKNQNDREAWNILLDYSMEKPVFIKALIE</sequence>
<dbReference type="STRING" id="322104.A3LRT6"/>
<keyword evidence="1" id="KW-0813">Transport</keyword>
<dbReference type="Pfam" id="PF23411">
    <property type="entry name" value="Beta-prop_Vps41"/>
    <property type="match status" value="1"/>
</dbReference>
<dbReference type="GO" id="GO:0006623">
    <property type="term" value="P:protein targeting to vacuole"/>
    <property type="evidence" value="ECO:0007669"/>
    <property type="project" value="InterPro"/>
</dbReference>
<feature type="non-terminal residue" evidence="5">
    <location>
        <position position="636"/>
    </location>
</feature>
<dbReference type="InParanoid" id="A3LRT6"/>
<evidence type="ECO:0000256" key="3">
    <source>
        <dbReference type="PROSITE-ProRule" id="PRU01006"/>
    </source>
</evidence>
<dbReference type="GO" id="GO:0030897">
    <property type="term" value="C:HOPS complex"/>
    <property type="evidence" value="ECO:0007669"/>
    <property type="project" value="TreeGrafter"/>
</dbReference>
<dbReference type="InterPro" id="IPR016024">
    <property type="entry name" value="ARM-type_fold"/>
</dbReference>
<dbReference type="Pfam" id="PF23556">
    <property type="entry name" value="TPR_Vps41"/>
    <property type="match status" value="1"/>
</dbReference>
<accession>A3LRT6</accession>
<dbReference type="PROSITE" id="PS50236">
    <property type="entry name" value="CHCR"/>
    <property type="match status" value="1"/>
</dbReference>
<dbReference type="GO" id="GO:0005770">
    <property type="term" value="C:late endosome"/>
    <property type="evidence" value="ECO:0007669"/>
    <property type="project" value="TreeGrafter"/>
</dbReference>
<organism evidence="5 6">
    <name type="scientific">Scheffersomyces stipitis (strain ATCC 58785 / CBS 6054 / NBRC 10063 / NRRL Y-11545)</name>
    <name type="common">Yeast</name>
    <name type="synonym">Pichia stipitis</name>
    <dbReference type="NCBI Taxonomy" id="322104"/>
    <lineage>
        <taxon>Eukaryota</taxon>
        <taxon>Fungi</taxon>
        <taxon>Dikarya</taxon>
        <taxon>Ascomycota</taxon>
        <taxon>Saccharomycotina</taxon>
        <taxon>Pichiomycetes</taxon>
        <taxon>Debaryomycetaceae</taxon>
        <taxon>Scheffersomyces</taxon>
    </lineage>
</organism>